<protein>
    <recommendedName>
        <fullName evidence="2">non-specific serine/threonine protein kinase</fullName>
        <ecNumber evidence="2">2.7.11.1</ecNumber>
    </recommendedName>
</protein>
<keyword evidence="11" id="KW-0472">Membrane</keyword>
<dbReference type="GO" id="GO:0005524">
    <property type="term" value="F:ATP binding"/>
    <property type="evidence" value="ECO:0007669"/>
    <property type="project" value="UniProtKB-UniRule"/>
</dbReference>
<keyword evidence="6" id="KW-0325">Glycoprotein</keyword>
<dbReference type="Gene3D" id="3.30.200.20">
    <property type="entry name" value="Phosphorylase Kinase, domain 1"/>
    <property type="match status" value="1"/>
</dbReference>
<dbReference type="GO" id="GO:0016020">
    <property type="term" value="C:membrane"/>
    <property type="evidence" value="ECO:0007669"/>
    <property type="project" value="UniProtKB-SubCell"/>
</dbReference>
<evidence type="ECO:0000256" key="6">
    <source>
        <dbReference type="ARBA" id="ARBA00023180"/>
    </source>
</evidence>
<evidence type="ECO:0000256" key="1">
    <source>
        <dbReference type="ARBA" id="ARBA00004167"/>
    </source>
</evidence>
<evidence type="ECO:0000256" key="4">
    <source>
        <dbReference type="ARBA" id="ARBA00022741"/>
    </source>
</evidence>
<evidence type="ECO:0000259" key="12">
    <source>
        <dbReference type="Pfam" id="PF13947"/>
    </source>
</evidence>
<sequence>MNSLVFSLSPFLSVSVIVLLLFIRIPSSLSNNDLFSDCSNQFVCGNITADFPFWGSARPSSCGIPELELKCENNITKMNINEVRYRVLDIKQDTEILRIAREDSFVGLCPPQFVNSTFDPMMFESVTGYMNFTFVYGCLPFALDGPALFTCIINGVNYQSGFVLPMANGPGACYSSVFFPAPVIALPSILDLPVFKRYLKEGFEVRWKVDSTACRECLRSGGVCGYDSTSNETTCYRPNQSRGSNTYAPASSTPAAAPVSVFPFNPLYVKMRPHLLLAMSWFILFITIILVCGFTLVFSADDERYLICRNLYDCGNIKGIGYPFSGSNRPDYCGYPGNQVPEITITQSTYKVLAINNQSRTLNVARTDYRENLCPTLLLNTTLNPSLLSYTTDDHNITIYYGCPTQGPPTSHLLTQFPCSINTTEMTGYFTATDDFSFLALEPIIGNSTVAKLLGALNQGFGLVWNANDTLCETCNSSGEETSNPDSLKIGLSIAGTVVVVFLGCWIMTIIQRKRRKAAVLKSKDLPIAATPSSKGLATSTNLSQTTPSLTPSKSDLDKGSTYFGVRVFSYNELEEATNCFHSSKELGDGGFGTVYYGVLRDGRVVAVKRLYESNMRQLAFRCLQHEREMRPTMEEVLEILRRIEKENYGAEKADVLDIREDDVGLMKHPPPPLQLSPDSTSDQF</sequence>
<keyword evidence="15" id="KW-1185">Reference proteome</keyword>
<dbReference type="EC" id="2.7.11.1" evidence="2"/>
<feature type="compositionally biased region" description="Polar residues" evidence="10">
    <location>
        <begin position="532"/>
        <end position="554"/>
    </location>
</feature>
<feature type="binding site" evidence="9">
    <location>
        <position position="609"/>
    </location>
    <ligand>
        <name>ATP</name>
        <dbReference type="ChEBI" id="CHEBI:30616"/>
    </ligand>
</feature>
<keyword evidence="11" id="KW-0812">Transmembrane</keyword>
<dbReference type="Pfam" id="PF13947">
    <property type="entry name" value="GUB_WAK_bind"/>
    <property type="match status" value="2"/>
</dbReference>
<dbReference type="PROSITE" id="PS00107">
    <property type="entry name" value="PROTEIN_KINASE_ATP"/>
    <property type="match status" value="1"/>
</dbReference>
<organism evidence="14 15">
    <name type="scientific">Populus alba x Populus x berolinensis</name>
    <dbReference type="NCBI Taxonomy" id="444605"/>
    <lineage>
        <taxon>Eukaryota</taxon>
        <taxon>Viridiplantae</taxon>
        <taxon>Streptophyta</taxon>
        <taxon>Embryophyta</taxon>
        <taxon>Tracheophyta</taxon>
        <taxon>Spermatophyta</taxon>
        <taxon>Magnoliopsida</taxon>
        <taxon>eudicotyledons</taxon>
        <taxon>Gunneridae</taxon>
        <taxon>Pentapetalae</taxon>
        <taxon>rosids</taxon>
        <taxon>fabids</taxon>
        <taxon>Malpighiales</taxon>
        <taxon>Salicaceae</taxon>
        <taxon>Saliceae</taxon>
        <taxon>Populus</taxon>
    </lineage>
</organism>
<comment type="catalytic activity">
    <reaction evidence="8">
        <text>L-seryl-[protein] + ATP = O-phospho-L-seryl-[protein] + ADP + H(+)</text>
        <dbReference type="Rhea" id="RHEA:17989"/>
        <dbReference type="Rhea" id="RHEA-COMP:9863"/>
        <dbReference type="Rhea" id="RHEA-COMP:11604"/>
        <dbReference type="ChEBI" id="CHEBI:15378"/>
        <dbReference type="ChEBI" id="CHEBI:29999"/>
        <dbReference type="ChEBI" id="CHEBI:30616"/>
        <dbReference type="ChEBI" id="CHEBI:83421"/>
        <dbReference type="ChEBI" id="CHEBI:456216"/>
        <dbReference type="EC" id="2.7.11.1"/>
    </reaction>
</comment>
<feature type="transmembrane region" description="Helical" evidence="11">
    <location>
        <begin position="490"/>
        <end position="511"/>
    </location>
</feature>
<dbReference type="GO" id="GO:0030247">
    <property type="term" value="F:polysaccharide binding"/>
    <property type="evidence" value="ECO:0007669"/>
    <property type="project" value="InterPro"/>
</dbReference>
<dbReference type="SUPFAM" id="SSF56112">
    <property type="entry name" value="Protein kinase-like (PK-like)"/>
    <property type="match status" value="1"/>
</dbReference>
<dbReference type="PANTHER" id="PTHR46008:SF34">
    <property type="entry name" value="PROTEIN KINASE DOMAIN-CONTAINING PROTEIN"/>
    <property type="match status" value="1"/>
</dbReference>
<evidence type="ECO:0000256" key="9">
    <source>
        <dbReference type="PROSITE-ProRule" id="PRU10141"/>
    </source>
</evidence>
<evidence type="ECO:0000256" key="2">
    <source>
        <dbReference type="ARBA" id="ARBA00012513"/>
    </source>
</evidence>
<dbReference type="EMBL" id="JAQIZT010000004">
    <property type="protein sequence ID" value="KAJ7000533.1"/>
    <property type="molecule type" value="Genomic_DNA"/>
</dbReference>
<keyword evidence="5 9" id="KW-0067">ATP-binding</keyword>
<evidence type="ECO:0000313" key="14">
    <source>
        <dbReference type="EMBL" id="KAJ7000533.1"/>
    </source>
</evidence>
<dbReference type="PANTHER" id="PTHR46008">
    <property type="entry name" value="LEAF RUST 10 DISEASE-RESISTANCE LOCUS RECEPTOR-LIKE PROTEIN KINASE-LIKE 1.4"/>
    <property type="match status" value="1"/>
</dbReference>
<comment type="caution">
    <text evidence="14">The sequence shown here is derived from an EMBL/GenBank/DDBJ whole genome shotgun (WGS) entry which is preliminary data.</text>
</comment>
<accession>A0AAD6W5Y2</accession>
<evidence type="ECO:0000259" key="13">
    <source>
        <dbReference type="Pfam" id="PF14380"/>
    </source>
</evidence>
<name>A0AAD6W5Y2_9ROSI</name>
<dbReference type="InterPro" id="IPR025287">
    <property type="entry name" value="WAK_GUB"/>
</dbReference>
<dbReference type="InterPro" id="IPR017441">
    <property type="entry name" value="Protein_kinase_ATP_BS"/>
</dbReference>
<evidence type="ECO:0000256" key="8">
    <source>
        <dbReference type="ARBA" id="ARBA00048679"/>
    </source>
</evidence>
<evidence type="ECO:0000313" key="15">
    <source>
        <dbReference type="Proteomes" id="UP001164929"/>
    </source>
</evidence>
<evidence type="ECO:0000256" key="10">
    <source>
        <dbReference type="SAM" id="MobiDB-lite"/>
    </source>
</evidence>
<comment type="catalytic activity">
    <reaction evidence="7">
        <text>L-threonyl-[protein] + ATP = O-phospho-L-threonyl-[protein] + ADP + H(+)</text>
        <dbReference type="Rhea" id="RHEA:46608"/>
        <dbReference type="Rhea" id="RHEA-COMP:11060"/>
        <dbReference type="Rhea" id="RHEA-COMP:11605"/>
        <dbReference type="ChEBI" id="CHEBI:15378"/>
        <dbReference type="ChEBI" id="CHEBI:30013"/>
        <dbReference type="ChEBI" id="CHEBI:30616"/>
        <dbReference type="ChEBI" id="CHEBI:61977"/>
        <dbReference type="ChEBI" id="CHEBI:456216"/>
        <dbReference type="EC" id="2.7.11.1"/>
    </reaction>
</comment>
<feature type="domain" description="Wall-associated receptor kinase C-terminal" evidence="13">
    <location>
        <begin position="192"/>
        <end position="239"/>
    </location>
</feature>
<dbReference type="InterPro" id="IPR032872">
    <property type="entry name" value="WAK_assoc_C"/>
</dbReference>
<feature type="transmembrane region" description="Helical" evidence="11">
    <location>
        <begin position="275"/>
        <end position="298"/>
    </location>
</feature>
<comment type="subcellular location">
    <subcellularLocation>
        <location evidence="1">Membrane</location>
        <topology evidence="1">Single-pass membrane protein</topology>
    </subcellularLocation>
</comment>
<proteinExistence type="predicted"/>
<evidence type="ECO:0000256" key="11">
    <source>
        <dbReference type="SAM" id="Phobius"/>
    </source>
</evidence>
<keyword evidence="3" id="KW-0732">Signal</keyword>
<evidence type="ECO:0000256" key="3">
    <source>
        <dbReference type="ARBA" id="ARBA00022729"/>
    </source>
</evidence>
<feature type="domain" description="Wall-associated receptor kinase galacturonan-binding" evidence="12">
    <location>
        <begin position="308"/>
        <end position="366"/>
    </location>
</feature>
<feature type="transmembrane region" description="Helical" evidence="11">
    <location>
        <begin position="6"/>
        <end position="23"/>
    </location>
</feature>
<dbReference type="InterPro" id="IPR011009">
    <property type="entry name" value="Kinase-like_dom_sf"/>
</dbReference>
<dbReference type="GO" id="GO:0004674">
    <property type="term" value="F:protein serine/threonine kinase activity"/>
    <property type="evidence" value="ECO:0007669"/>
    <property type="project" value="UniProtKB-EC"/>
</dbReference>
<feature type="region of interest" description="Disordered" evidence="10">
    <location>
        <begin position="662"/>
        <end position="685"/>
    </location>
</feature>
<keyword evidence="11" id="KW-1133">Transmembrane helix</keyword>
<keyword evidence="4 9" id="KW-0547">Nucleotide-binding</keyword>
<gene>
    <name evidence="14" type="ORF">NC653_011108</name>
</gene>
<evidence type="ECO:0000256" key="7">
    <source>
        <dbReference type="ARBA" id="ARBA00047899"/>
    </source>
</evidence>
<evidence type="ECO:0000256" key="5">
    <source>
        <dbReference type="ARBA" id="ARBA00022840"/>
    </source>
</evidence>
<feature type="region of interest" description="Disordered" evidence="10">
    <location>
        <begin position="532"/>
        <end position="555"/>
    </location>
</feature>
<feature type="domain" description="Wall-associated receptor kinase galacturonan-binding" evidence="12">
    <location>
        <begin position="38"/>
        <end position="101"/>
    </location>
</feature>
<dbReference type="Pfam" id="PF14380">
    <property type="entry name" value="WAK_assoc"/>
    <property type="match status" value="1"/>
</dbReference>
<reference evidence="14 15" key="1">
    <citation type="journal article" date="2023" name="Mol. Ecol. Resour.">
        <title>Chromosome-level genome assembly of a triploid poplar Populus alba 'Berolinensis'.</title>
        <authorList>
            <person name="Chen S."/>
            <person name="Yu Y."/>
            <person name="Wang X."/>
            <person name="Wang S."/>
            <person name="Zhang T."/>
            <person name="Zhou Y."/>
            <person name="He R."/>
            <person name="Meng N."/>
            <person name="Wang Y."/>
            <person name="Liu W."/>
            <person name="Liu Z."/>
            <person name="Liu J."/>
            <person name="Guo Q."/>
            <person name="Huang H."/>
            <person name="Sederoff R.R."/>
            <person name="Wang G."/>
            <person name="Qu G."/>
            <person name="Chen S."/>
        </authorList>
    </citation>
    <scope>NUCLEOTIDE SEQUENCE [LARGE SCALE GENOMIC DNA]</scope>
    <source>
        <strain evidence="14">SC-2020</strain>
    </source>
</reference>
<dbReference type="Proteomes" id="UP001164929">
    <property type="component" value="Chromosome 4"/>
</dbReference>
<dbReference type="AlphaFoldDB" id="A0AAD6W5Y2"/>